<dbReference type="UniPathway" id="UPA00705"/>
<feature type="domain" description="Cytochrome oxidase subunit I profile" evidence="17">
    <location>
        <begin position="19"/>
        <end position="521"/>
    </location>
</feature>
<name>A0A2S9YPA7_9BACT</name>
<keyword evidence="9 15" id="KW-0249">Electron transport</keyword>
<dbReference type="GO" id="GO:0020037">
    <property type="term" value="F:heme binding"/>
    <property type="evidence" value="ECO:0007669"/>
    <property type="project" value="InterPro"/>
</dbReference>
<evidence type="ECO:0000256" key="10">
    <source>
        <dbReference type="ARBA" id="ARBA00022989"/>
    </source>
</evidence>
<keyword evidence="10 16" id="KW-1133">Transmembrane helix</keyword>
<dbReference type="RefSeq" id="WP_106090342.1">
    <property type="nucleotide sequence ID" value="NZ_PVNL01000063.1"/>
</dbReference>
<gene>
    <name evidence="18" type="primary">ctaD_1</name>
    <name evidence="18" type="ORF">ENSA7_33440</name>
</gene>
<keyword evidence="4 15" id="KW-0349">Heme</keyword>
<comment type="catalytic activity">
    <reaction evidence="14 16">
        <text>4 Fe(II)-[cytochrome c] + O2 + 8 H(+)(in) = 4 Fe(III)-[cytochrome c] + 2 H2O + 4 H(+)(out)</text>
        <dbReference type="Rhea" id="RHEA:11436"/>
        <dbReference type="Rhea" id="RHEA-COMP:10350"/>
        <dbReference type="Rhea" id="RHEA-COMP:14399"/>
        <dbReference type="ChEBI" id="CHEBI:15377"/>
        <dbReference type="ChEBI" id="CHEBI:15378"/>
        <dbReference type="ChEBI" id="CHEBI:15379"/>
        <dbReference type="ChEBI" id="CHEBI:29033"/>
        <dbReference type="ChEBI" id="CHEBI:29034"/>
        <dbReference type="EC" id="7.1.1.9"/>
    </reaction>
</comment>
<feature type="transmembrane region" description="Helical" evidence="16">
    <location>
        <begin position="348"/>
        <end position="372"/>
    </location>
</feature>
<feature type="transmembrane region" description="Helical" evidence="16">
    <location>
        <begin position="245"/>
        <end position="269"/>
    </location>
</feature>
<keyword evidence="6 15" id="KW-0812">Transmembrane</keyword>
<accession>A0A2S9YPA7</accession>
<dbReference type="NCBIfam" id="TIGR02891">
    <property type="entry name" value="CtaD_CoxA"/>
    <property type="match status" value="1"/>
</dbReference>
<dbReference type="InterPro" id="IPR023616">
    <property type="entry name" value="Cyt_c_oxase-like_su1_dom"/>
</dbReference>
<evidence type="ECO:0000256" key="6">
    <source>
        <dbReference type="ARBA" id="ARBA00022692"/>
    </source>
</evidence>
<evidence type="ECO:0000256" key="11">
    <source>
        <dbReference type="ARBA" id="ARBA00023004"/>
    </source>
</evidence>
<evidence type="ECO:0000256" key="7">
    <source>
        <dbReference type="ARBA" id="ARBA00022723"/>
    </source>
</evidence>
<comment type="similarity">
    <text evidence="15">Belongs to the heme-copper respiratory oxidase family.</text>
</comment>
<evidence type="ECO:0000256" key="15">
    <source>
        <dbReference type="RuleBase" id="RU000370"/>
    </source>
</evidence>
<dbReference type="PRINTS" id="PR01165">
    <property type="entry name" value="CYCOXIDASEI"/>
</dbReference>
<dbReference type="EMBL" id="PVNL01000063">
    <property type="protein sequence ID" value="PRQ06920.1"/>
    <property type="molecule type" value="Genomic_DNA"/>
</dbReference>
<evidence type="ECO:0000256" key="12">
    <source>
        <dbReference type="ARBA" id="ARBA00023008"/>
    </source>
</evidence>
<dbReference type="GO" id="GO:0046872">
    <property type="term" value="F:metal ion binding"/>
    <property type="evidence" value="ECO:0007669"/>
    <property type="project" value="UniProtKB-KW"/>
</dbReference>
<feature type="transmembrane region" description="Helical" evidence="16">
    <location>
        <begin position="154"/>
        <end position="176"/>
    </location>
</feature>
<reference evidence="18 19" key="1">
    <citation type="submission" date="2018-03" db="EMBL/GenBank/DDBJ databases">
        <title>Draft Genome Sequences of the Obligatory Marine Myxobacteria Enhygromyxa salina SWB007.</title>
        <authorList>
            <person name="Poehlein A."/>
            <person name="Moghaddam J.A."/>
            <person name="Harms H."/>
            <person name="Alanjari M."/>
            <person name="Koenig G.M."/>
            <person name="Daniel R."/>
            <person name="Schaeberle T.F."/>
        </authorList>
    </citation>
    <scope>NUCLEOTIDE SEQUENCE [LARGE SCALE GENOMIC DNA]</scope>
    <source>
        <strain evidence="18 19">SWB007</strain>
    </source>
</reference>
<feature type="transmembrane region" description="Helical" evidence="16">
    <location>
        <begin position="458"/>
        <end position="483"/>
    </location>
</feature>
<keyword evidence="8" id="KW-1278">Translocase</keyword>
<feature type="transmembrane region" description="Helical" evidence="16">
    <location>
        <begin position="418"/>
        <end position="438"/>
    </location>
</feature>
<dbReference type="InterPro" id="IPR023615">
    <property type="entry name" value="Cyt_c_Oxase_su1_BS"/>
</dbReference>
<feature type="transmembrane region" description="Helical" evidence="16">
    <location>
        <begin position="70"/>
        <end position="91"/>
    </location>
</feature>
<dbReference type="EC" id="7.1.1.9" evidence="16"/>
<keyword evidence="5 15" id="KW-0679">Respiratory chain</keyword>
<feature type="transmembrane region" description="Helical" evidence="16">
    <location>
        <begin position="384"/>
        <end position="406"/>
    </location>
</feature>
<dbReference type="GO" id="GO:0006119">
    <property type="term" value="P:oxidative phosphorylation"/>
    <property type="evidence" value="ECO:0007669"/>
    <property type="project" value="UniProtKB-UniPathway"/>
</dbReference>
<dbReference type="Proteomes" id="UP000238823">
    <property type="component" value="Unassembled WGS sequence"/>
</dbReference>
<protein>
    <recommendedName>
        <fullName evidence="16">Cytochrome c oxidase subunit 1</fullName>
        <ecNumber evidence="16">7.1.1.9</ecNumber>
    </recommendedName>
</protein>
<dbReference type="SUPFAM" id="SSF81442">
    <property type="entry name" value="Cytochrome c oxidase subunit I-like"/>
    <property type="match status" value="1"/>
</dbReference>
<comment type="function">
    <text evidence="16">Cytochrome c oxidase is the component of the respiratory chain that catalyzes the reduction of oxygen to water. Subunits 1-3 form the functional core of the enzyme complex. CO I is the catalytic subunit of the enzyme. Electrons originating in cytochrome c are transferred via the copper A center of subunit 2 and heme A of subunit 1 to the bimetallic center formed by heme A3 and copper B.</text>
</comment>
<dbReference type="PROSITE" id="PS00077">
    <property type="entry name" value="COX1_CUB"/>
    <property type="match status" value="1"/>
</dbReference>
<evidence type="ECO:0000256" key="13">
    <source>
        <dbReference type="ARBA" id="ARBA00023136"/>
    </source>
</evidence>
<evidence type="ECO:0000256" key="9">
    <source>
        <dbReference type="ARBA" id="ARBA00022982"/>
    </source>
</evidence>
<evidence type="ECO:0000313" key="18">
    <source>
        <dbReference type="EMBL" id="PRQ06920.1"/>
    </source>
</evidence>
<proteinExistence type="inferred from homology"/>
<comment type="subcellular location">
    <subcellularLocation>
        <location evidence="16">Cell membrane</location>
        <topology evidence="16">Multi-pass membrane protein</topology>
    </subcellularLocation>
    <subcellularLocation>
        <location evidence="1">Membrane</location>
        <topology evidence="1">Multi-pass membrane protein</topology>
    </subcellularLocation>
</comment>
<keyword evidence="7 16" id="KW-0479">Metal-binding</keyword>
<dbReference type="InterPro" id="IPR014241">
    <property type="entry name" value="Cyt_c_oxidase_su1_bac"/>
</dbReference>
<dbReference type="GO" id="GO:0016491">
    <property type="term" value="F:oxidoreductase activity"/>
    <property type="evidence" value="ECO:0007669"/>
    <property type="project" value="UniProtKB-KW"/>
</dbReference>
<dbReference type="InterPro" id="IPR036927">
    <property type="entry name" value="Cyt_c_oxase-like_su1_sf"/>
</dbReference>
<comment type="caution">
    <text evidence="18">The sequence shown here is derived from an EMBL/GenBank/DDBJ whole genome shotgun (WGS) entry which is preliminary data.</text>
</comment>
<feature type="transmembrane region" description="Helical" evidence="16">
    <location>
        <begin position="196"/>
        <end position="225"/>
    </location>
</feature>
<evidence type="ECO:0000256" key="14">
    <source>
        <dbReference type="ARBA" id="ARBA00047816"/>
    </source>
</evidence>
<evidence type="ECO:0000256" key="3">
    <source>
        <dbReference type="ARBA" id="ARBA00022448"/>
    </source>
</evidence>
<dbReference type="AlphaFoldDB" id="A0A2S9YPA7"/>
<evidence type="ECO:0000256" key="16">
    <source>
        <dbReference type="RuleBase" id="RU363061"/>
    </source>
</evidence>
<dbReference type="Gene3D" id="1.20.210.10">
    <property type="entry name" value="Cytochrome c oxidase-like, subunit I domain"/>
    <property type="match status" value="1"/>
</dbReference>
<keyword evidence="12 16" id="KW-0186">Copper</keyword>
<dbReference type="PANTHER" id="PTHR10422:SF18">
    <property type="entry name" value="CYTOCHROME C OXIDASE SUBUNIT 1"/>
    <property type="match status" value="1"/>
</dbReference>
<keyword evidence="11 16" id="KW-0408">Iron</keyword>
<comment type="pathway">
    <text evidence="2 16">Energy metabolism; oxidative phosphorylation.</text>
</comment>
<keyword evidence="18" id="KW-0560">Oxidoreductase</keyword>
<dbReference type="OrthoDB" id="9803294at2"/>
<feature type="transmembrane region" description="Helical" evidence="16">
    <location>
        <begin position="281"/>
        <end position="300"/>
    </location>
</feature>
<dbReference type="Pfam" id="PF00115">
    <property type="entry name" value="COX1"/>
    <property type="match status" value="1"/>
</dbReference>
<evidence type="ECO:0000256" key="1">
    <source>
        <dbReference type="ARBA" id="ARBA00004141"/>
    </source>
</evidence>
<evidence type="ECO:0000256" key="2">
    <source>
        <dbReference type="ARBA" id="ARBA00004673"/>
    </source>
</evidence>
<keyword evidence="16" id="KW-1003">Cell membrane</keyword>
<feature type="transmembrane region" description="Helical" evidence="16">
    <location>
        <begin position="112"/>
        <end position="134"/>
    </location>
</feature>
<organism evidence="18 19">
    <name type="scientific">Enhygromyxa salina</name>
    <dbReference type="NCBI Taxonomy" id="215803"/>
    <lineage>
        <taxon>Bacteria</taxon>
        <taxon>Pseudomonadati</taxon>
        <taxon>Myxococcota</taxon>
        <taxon>Polyangia</taxon>
        <taxon>Nannocystales</taxon>
        <taxon>Nannocystaceae</taxon>
        <taxon>Enhygromyxa</taxon>
    </lineage>
</organism>
<dbReference type="PROSITE" id="PS50855">
    <property type="entry name" value="COX1"/>
    <property type="match status" value="1"/>
</dbReference>
<dbReference type="PANTHER" id="PTHR10422">
    <property type="entry name" value="CYTOCHROME C OXIDASE SUBUNIT 1"/>
    <property type="match status" value="1"/>
</dbReference>
<dbReference type="GO" id="GO:0022904">
    <property type="term" value="P:respiratory electron transport chain"/>
    <property type="evidence" value="ECO:0007669"/>
    <property type="project" value="TreeGrafter"/>
</dbReference>
<keyword evidence="3 15" id="KW-0813">Transport</keyword>
<evidence type="ECO:0000256" key="5">
    <source>
        <dbReference type="ARBA" id="ARBA00022660"/>
    </source>
</evidence>
<dbReference type="InterPro" id="IPR000883">
    <property type="entry name" value="Cyt_C_Oxase_1"/>
</dbReference>
<evidence type="ECO:0000259" key="17">
    <source>
        <dbReference type="PROSITE" id="PS50855"/>
    </source>
</evidence>
<dbReference type="GO" id="GO:0005886">
    <property type="term" value="C:plasma membrane"/>
    <property type="evidence" value="ECO:0007669"/>
    <property type="project" value="UniProtKB-SubCell"/>
</dbReference>
<sequence>MTATDPPPTLRTASVVKAWLTTTDHKRIALLYLVTILGFFVLASLAIAVVRVELLTPEGDVVSAETYNRLFTLHGIVMVWFFLIPAIPTVLGNYLLPLMLGARELAFPRLNLASWYVFVAGGLVALTAMIRGGLDTGWTFYAPYSTRFSEGHVVLTVIGIFLAGVSSIFTGLNFIVTTHQLRAPGLSWFRLPLFVWANYATSVIFVLATPVLGMTLLLVAIERLLSIGIFDPDRGGDPLLFQHFFWFYSHPAVYIMILPGMGVVSEVITCFSRRVIFGYRYVAYSSLAIAVVGFFVWGHHMFVSGQSALGSLLFSVLSFMVAVPSAIKVFSWLATLYRGRIHLYTPMLYALGVVALFTIGGLTGLFLATLAVDVHLHDTYFVIAHFHYIMVGGMVMAFLGGLHFWWPKITGRMYSERSGKVAAIAIFVGFNLTFFPQFMLGVDGMPRRYHSYPDSYTALNVVSSCGAVLLAVGYLLPLVYLLASLRRPRDAGDNPWAATGLEWRTSSPPPPDNFEVQPTVESPAYDYASMPVRIPDWIPEQAARDPA</sequence>
<feature type="transmembrane region" description="Helical" evidence="16">
    <location>
        <begin position="29"/>
        <end position="50"/>
    </location>
</feature>
<evidence type="ECO:0000256" key="8">
    <source>
        <dbReference type="ARBA" id="ARBA00022967"/>
    </source>
</evidence>
<evidence type="ECO:0000313" key="19">
    <source>
        <dbReference type="Proteomes" id="UP000238823"/>
    </source>
</evidence>
<feature type="transmembrane region" description="Helical" evidence="16">
    <location>
        <begin position="312"/>
        <end position="336"/>
    </location>
</feature>
<dbReference type="GO" id="GO:0015990">
    <property type="term" value="P:electron transport coupled proton transport"/>
    <property type="evidence" value="ECO:0007669"/>
    <property type="project" value="InterPro"/>
</dbReference>
<evidence type="ECO:0000256" key="4">
    <source>
        <dbReference type="ARBA" id="ARBA00022617"/>
    </source>
</evidence>
<dbReference type="GO" id="GO:0004129">
    <property type="term" value="F:cytochrome-c oxidase activity"/>
    <property type="evidence" value="ECO:0007669"/>
    <property type="project" value="UniProtKB-EC"/>
</dbReference>
<keyword evidence="13 16" id="KW-0472">Membrane</keyword>